<evidence type="ECO:0000256" key="4">
    <source>
        <dbReference type="ARBA" id="ARBA00022840"/>
    </source>
</evidence>
<evidence type="ECO:0000256" key="3">
    <source>
        <dbReference type="ARBA" id="ARBA00022806"/>
    </source>
</evidence>
<dbReference type="Proteomes" id="UP001642360">
    <property type="component" value="Unassembled WGS sequence"/>
</dbReference>
<dbReference type="GO" id="GO:0004386">
    <property type="term" value="F:helicase activity"/>
    <property type="evidence" value="ECO:0007669"/>
    <property type="project" value="UniProtKB-KW"/>
</dbReference>
<reference evidence="6 7" key="1">
    <citation type="submission" date="2024-02" db="EMBL/GenBank/DDBJ databases">
        <authorList>
            <person name="Vignale AGUSTIN F."/>
            <person name="Sosa J E."/>
            <person name="Modenutti C."/>
        </authorList>
    </citation>
    <scope>NUCLEOTIDE SEQUENCE [LARGE SCALE GENOMIC DNA]</scope>
</reference>
<keyword evidence="1" id="KW-0547">Nucleotide-binding</keyword>
<dbReference type="InterPro" id="IPR027417">
    <property type="entry name" value="P-loop_NTPase"/>
</dbReference>
<keyword evidence="4" id="KW-0067">ATP-binding</keyword>
<name>A0ABC8R602_9AQUA</name>
<evidence type="ECO:0000256" key="2">
    <source>
        <dbReference type="ARBA" id="ARBA00022801"/>
    </source>
</evidence>
<keyword evidence="3" id="KW-0347">Helicase</keyword>
<gene>
    <name evidence="6" type="ORF">ILEXP_LOCUS7889</name>
</gene>
<evidence type="ECO:0000256" key="5">
    <source>
        <dbReference type="SAM" id="MobiDB-lite"/>
    </source>
</evidence>
<keyword evidence="7" id="KW-1185">Reference proteome</keyword>
<comment type="caution">
    <text evidence="6">The sequence shown here is derived from an EMBL/GenBank/DDBJ whole genome shotgun (WGS) entry which is preliminary data.</text>
</comment>
<feature type="region of interest" description="Disordered" evidence="5">
    <location>
        <begin position="1"/>
        <end position="24"/>
    </location>
</feature>
<sequence length="326" mass="36692">MKMKSLEDPSEESTPPAKQQGDNVLVGVDEALAAQQGSTPAKEFPFAVDPCQSQAIKCFDSGESVTKHVFCTLHLSRHSATKIIESTLEFSDVGLMTGDVTIHPDASCLVMTTEIWLSMQYKGSNLYERWFGLYLMKNITCATEKEGWYGKRALSWPQKTLEFVFLSATVPYAKRLLIGLQRLNIKTDIIPEKIVGGRVQVHRQPCHVVYTDYRSTTLQHCVFPSGSDSLCLVVDEKGKFCGDKKAWNALVPASEGERKRENRKWQKGLMIGKAGEESDEFKMVKTIIQHQYDPLICFNFSKRDCEFLAMQVIGVKVALRGKIAYF</sequence>
<dbReference type="GO" id="GO:0005524">
    <property type="term" value="F:ATP binding"/>
    <property type="evidence" value="ECO:0007669"/>
    <property type="project" value="UniProtKB-KW"/>
</dbReference>
<dbReference type="EMBL" id="CAUOFW020001042">
    <property type="protein sequence ID" value="CAK9140435.1"/>
    <property type="molecule type" value="Genomic_DNA"/>
</dbReference>
<organism evidence="6 7">
    <name type="scientific">Ilex paraguariensis</name>
    <name type="common">yerba mate</name>
    <dbReference type="NCBI Taxonomy" id="185542"/>
    <lineage>
        <taxon>Eukaryota</taxon>
        <taxon>Viridiplantae</taxon>
        <taxon>Streptophyta</taxon>
        <taxon>Embryophyta</taxon>
        <taxon>Tracheophyta</taxon>
        <taxon>Spermatophyta</taxon>
        <taxon>Magnoliopsida</taxon>
        <taxon>eudicotyledons</taxon>
        <taxon>Gunneridae</taxon>
        <taxon>Pentapetalae</taxon>
        <taxon>asterids</taxon>
        <taxon>campanulids</taxon>
        <taxon>Aquifoliales</taxon>
        <taxon>Aquifoliaceae</taxon>
        <taxon>Ilex</taxon>
    </lineage>
</organism>
<keyword evidence="2" id="KW-0378">Hydrolase</keyword>
<dbReference type="PANTHER" id="PTHR12131">
    <property type="entry name" value="ATP-DEPENDENT RNA AND DNA HELICASE"/>
    <property type="match status" value="1"/>
</dbReference>
<dbReference type="Gene3D" id="3.40.50.300">
    <property type="entry name" value="P-loop containing nucleotide triphosphate hydrolases"/>
    <property type="match status" value="2"/>
</dbReference>
<proteinExistence type="predicted"/>
<dbReference type="GO" id="GO:0016787">
    <property type="term" value="F:hydrolase activity"/>
    <property type="evidence" value="ECO:0007669"/>
    <property type="project" value="UniProtKB-KW"/>
</dbReference>
<dbReference type="AlphaFoldDB" id="A0ABC8R602"/>
<protein>
    <submittedName>
        <fullName evidence="6">Uncharacterized protein</fullName>
    </submittedName>
</protein>
<feature type="compositionally biased region" description="Polar residues" evidence="5">
    <location>
        <begin position="12"/>
        <end position="22"/>
    </location>
</feature>
<evidence type="ECO:0000313" key="7">
    <source>
        <dbReference type="Proteomes" id="UP001642360"/>
    </source>
</evidence>
<dbReference type="InterPro" id="IPR050699">
    <property type="entry name" value="RNA-DNA_Helicase"/>
</dbReference>
<accession>A0ABC8R602</accession>
<evidence type="ECO:0000313" key="6">
    <source>
        <dbReference type="EMBL" id="CAK9140435.1"/>
    </source>
</evidence>
<evidence type="ECO:0000256" key="1">
    <source>
        <dbReference type="ARBA" id="ARBA00022741"/>
    </source>
</evidence>
<dbReference type="PANTHER" id="PTHR12131:SF25">
    <property type="entry name" value="DEXH-BOX ATP-DEPENDENT RNA HELICASE DEXH9"/>
    <property type="match status" value="1"/>
</dbReference>